<evidence type="ECO:0000256" key="1">
    <source>
        <dbReference type="SAM" id="Phobius"/>
    </source>
</evidence>
<dbReference type="OrthoDB" id="2560628at2759"/>
<keyword evidence="4" id="KW-1185">Reference proteome</keyword>
<feature type="domain" description="DUF7702" evidence="2">
    <location>
        <begin position="4"/>
        <end position="245"/>
    </location>
</feature>
<accession>A0A0N1NZF4</accession>
<keyword evidence="1" id="KW-1133">Transmembrane helix</keyword>
<feature type="transmembrane region" description="Helical" evidence="1">
    <location>
        <begin position="111"/>
        <end position="132"/>
    </location>
</feature>
<feature type="transmembrane region" description="Helical" evidence="1">
    <location>
        <begin position="6"/>
        <end position="28"/>
    </location>
</feature>
<dbReference type="VEuPathDB" id="FungiDB:AB675_10856"/>
<reference evidence="3 4" key="1">
    <citation type="submission" date="2015-06" db="EMBL/GenBank/DDBJ databases">
        <title>Draft genome of the ant-associated black yeast Phialophora attae CBS 131958.</title>
        <authorList>
            <person name="Moreno L.F."/>
            <person name="Stielow B.J."/>
            <person name="de Hoog S."/>
            <person name="Vicente V.A."/>
            <person name="Weiss V.A."/>
            <person name="de Vries M."/>
            <person name="Cruz L.M."/>
            <person name="Souza E.M."/>
        </authorList>
    </citation>
    <scope>NUCLEOTIDE SEQUENCE [LARGE SCALE GENOMIC DNA]</scope>
    <source>
        <strain evidence="3 4">CBS 131958</strain>
    </source>
</reference>
<feature type="transmembrane region" description="Helical" evidence="1">
    <location>
        <begin position="144"/>
        <end position="169"/>
    </location>
</feature>
<dbReference type="EMBL" id="LFJN01000011">
    <property type="protein sequence ID" value="KPI40865.1"/>
    <property type="molecule type" value="Genomic_DNA"/>
</dbReference>
<dbReference type="Pfam" id="PF24800">
    <property type="entry name" value="DUF7702"/>
    <property type="match status" value="1"/>
</dbReference>
<dbReference type="RefSeq" id="XP_018000828.1">
    <property type="nucleotide sequence ID" value="XM_018139655.1"/>
</dbReference>
<dbReference type="Proteomes" id="UP000038010">
    <property type="component" value="Unassembled WGS sequence"/>
</dbReference>
<comment type="caution">
    <text evidence="3">The sequence shown here is derived from an EMBL/GenBank/DDBJ whole genome shotgun (WGS) entry which is preliminary data.</text>
</comment>
<organism evidence="3 4">
    <name type="scientific">Cyphellophora attinorum</name>
    <dbReference type="NCBI Taxonomy" id="1664694"/>
    <lineage>
        <taxon>Eukaryota</taxon>
        <taxon>Fungi</taxon>
        <taxon>Dikarya</taxon>
        <taxon>Ascomycota</taxon>
        <taxon>Pezizomycotina</taxon>
        <taxon>Eurotiomycetes</taxon>
        <taxon>Chaetothyriomycetidae</taxon>
        <taxon>Chaetothyriales</taxon>
        <taxon>Cyphellophoraceae</taxon>
        <taxon>Cyphellophora</taxon>
    </lineage>
</organism>
<sequence>MGHFTYADGIAVFQLVFFVPGLLCSIAVARRHGFRRTSGWIFLAIFCVIRIVGGAARLATLSDTTSTTPYTIALICSLLGLSPLLMCSLGLISQTYCSFLRQPYNNLFSTFVVRAVHLPAIIALILCIVGATRADTPQLIENEATVHVGIALFVVVLVMLTILAIGAWLRIHRIGKGEKALVLASLCALPFLYVRTVYALLAVFSHSEVFSLASGSTSSETTSLCMSVLEEMAVVVIYLATGLKLPLNTEGAAETREMGLADMSSDK</sequence>
<dbReference type="AlphaFoldDB" id="A0A0N1NZF4"/>
<evidence type="ECO:0000259" key="2">
    <source>
        <dbReference type="Pfam" id="PF24800"/>
    </source>
</evidence>
<keyword evidence="1" id="KW-0472">Membrane</keyword>
<keyword evidence="1" id="KW-0812">Transmembrane</keyword>
<dbReference type="InterPro" id="IPR056119">
    <property type="entry name" value="DUF7702"/>
</dbReference>
<protein>
    <recommendedName>
        <fullName evidence="2">DUF7702 domain-containing protein</fullName>
    </recommendedName>
</protein>
<dbReference type="GeneID" id="28731535"/>
<feature type="transmembrane region" description="Helical" evidence="1">
    <location>
        <begin position="70"/>
        <end position="91"/>
    </location>
</feature>
<name>A0A0N1NZF4_9EURO</name>
<dbReference type="PANTHER" id="PTHR42109:SF2">
    <property type="entry name" value="INTEGRAL MEMBRANE PROTEIN"/>
    <property type="match status" value="1"/>
</dbReference>
<gene>
    <name evidence="3" type="ORF">AB675_10856</name>
</gene>
<evidence type="ECO:0000313" key="3">
    <source>
        <dbReference type="EMBL" id="KPI40865.1"/>
    </source>
</evidence>
<dbReference type="PANTHER" id="PTHR42109">
    <property type="entry name" value="UNPLACED GENOMIC SCAFFOLD UM_SCAF_CONTIG_1.265, WHOLE GENOME SHOTGUN SEQUENCE"/>
    <property type="match status" value="1"/>
</dbReference>
<feature type="transmembrane region" description="Helical" evidence="1">
    <location>
        <begin position="181"/>
        <end position="201"/>
    </location>
</feature>
<evidence type="ECO:0000313" key="4">
    <source>
        <dbReference type="Proteomes" id="UP000038010"/>
    </source>
</evidence>
<feature type="transmembrane region" description="Helical" evidence="1">
    <location>
        <begin position="40"/>
        <end position="58"/>
    </location>
</feature>
<proteinExistence type="predicted"/>